<dbReference type="CDD" id="cd00090">
    <property type="entry name" value="HTH_ARSR"/>
    <property type="match status" value="1"/>
</dbReference>
<protein>
    <submittedName>
        <fullName evidence="5">Lrp/AsnC family transcriptional regulator</fullName>
    </submittedName>
</protein>
<organism evidence="5 6">
    <name type="scientific">Sedimentitalea xiamensis</name>
    <dbReference type="NCBI Taxonomy" id="3050037"/>
    <lineage>
        <taxon>Bacteria</taxon>
        <taxon>Pseudomonadati</taxon>
        <taxon>Pseudomonadota</taxon>
        <taxon>Alphaproteobacteria</taxon>
        <taxon>Rhodobacterales</taxon>
        <taxon>Paracoccaceae</taxon>
        <taxon>Sedimentitalea</taxon>
    </lineage>
</organism>
<accession>A0ABT7FL31</accession>
<feature type="domain" description="HTH asnC-type" evidence="4">
    <location>
        <begin position="4"/>
        <end position="65"/>
    </location>
</feature>
<evidence type="ECO:0000313" key="6">
    <source>
        <dbReference type="Proteomes" id="UP001227126"/>
    </source>
</evidence>
<dbReference type="InterPro" id="IPR019887">
    <property type="entry name" value="Tscrpt_reg_AsnC/Lrp_C"/>
</dbReference>
<reference evidence="5 6" key="1">
    <citation type="submission" date="2023-05" db="EMBL/GenBank/DDBJ databases">
        <title>Sedimentitalea sp. nov. JM2-8.</title>
        <authorList>
            <person name="Huang J."/>
        </authorList>
    </citation>
    <scope>NUCLEOTIDE SEQUENCE [LARGE SCALE GENOMIC DNA]</scope>
    <source>
        <strain evidence="5 6">JM2-8</strain>
    </source>
</reference>
<comment type="caution">
    <text evidence="5">The sequence shown here is derived from an EMBL/GenBank/DDBJ whole genome shotgun (WGS) entry which is preliminary data.</text>
</comment>
<evidence type="ECO:0000259" key="4">
    <source>
        <dbReference type="PROSITE" id="PS50956"/>
    </source>
</evidence>
<dbReference type="Gene3D" id="1.10.10.10">
    <property type="entry name" value="Winged helix-like DNA-binding domain superfamily/Winged helix DNA-binding domain"/>
    <property type="match status" value="1"/>
</dbReference>
<dbReference type="Pfam" id="PF01037">
    <property type="entry name" value="AsnC_trans_reg"/>
    <property type="match status" value="1"/>
</dbReference>
<dbReference type="InterPro" id="IPR036388">
    <property type="entry name" value="WH-like_DNA-bd_sf"/>
</dbReference>
<dbReference type="EMBL" id="JASNJE010000055">
    <property type="protein sequence ID" value="MDK3075831.1"/>
    <property type="molecule type" value="Genomic_DNA"/>
</dbReference>
<dbReference type="InterPro" id="IPR036390">
    <property type="entry name" value="WH_DNA-bd_sf"/>
</dbReference>
<dbReference type="Proteomes" id="UP001227126">
    <property type="component" value="Unassembled WGS sequence"/>
</dbReference>
<dbReference type="InterPro" id="IPR011991">
    <property type="entry name" value="ArsR-like_HTH"/>
</dbReference>
<name>A0ABT7FL31_9RHOB</name>
<evidence type="ECO:0000256" key="1">
    <source>
        <dbReference type="ARBA" id="ARBA00023015"/>
    </source>
</evidence>
<dbReference type="PROSITE" id="PS50956">
    <property type="entry name" value="HTH_ASNC_2"/>
    <property type="match status" value="1"/>
</dbReference>
<dbReference type="SUPFAM" id="SSF54909">
    <property type="entry name" value="Dimeric alpha+beta barrel"/>
    <property type="match status" value="1"/>
</dbReference>
<sequence length="153" mass="17386">MQTLDETDLRILRAMQRDGGMTVAQIAEAAGISQSPCSRRIIQMQSKGIIASRHVKLDRRLLGFNAVIDARVKLKMHDRKALEDFKREVRAIPEIQSAVLLLGEFDFHLRLVVRDIDHYQELLQDRLVSLPGVQELQSHVILEVVKNTTALPI</sequence>
<dbReference type="SUPFAM" id="SSF46785">
    <property type="entry name" value="Winged helix' DNA-binding domain"/>
    <property type="match status" value="1"/>
</dbReference>
<dbReference type="Pfam" id="PF13412">
    <property type="entry name" value="HTH_24"/>
    <property type="match status" value="1"/>
</dbReference>
<proteinExistence type="predicted"/>
<gene>
    <name evidence="5" type="ORF">QO034_22515</name>
</gene>
<dbReference type="Gene3D" id="3.30.70.920">
    <property type="match status" value="1"/>
</dbReference>
<keyword evidence="3" id="KW-0804">Transcription</keyword>
<dbReference type="InterPro" id="IPR000485">
    <property type="entry name" value="AsnC-type_HTH_dom"/>
</dbReference>
<evidence type="ECO:0000256" key="3">
    <source>
        <dbReference type="ARBA" id="ARBA00023163"/>
    </source>
</evidence>
<dbReference type="InterPro" id="IPR019888">
    <property type="entry name" value="Tscrpt_reg_AsnC-like"/>
</dbReference>
<dbReference type="InterPro" id="IPR011008">
    <property type="entry name" value="Dimeric_a/b-barrel"/>
</dbReference>
<keyword evidence="2" id="KW-0238">DNA-binding</keyword>
<dbReference type="PANTHER" id="PTHR30154:SF34">
    <property type="entry name" value="TRANSCRIPTIONAL REGULATOR AZLB"/>
    <property type="match status" value="1"/>
</dbReference>
<dbReference type="PRINTS" id="PR00033">
    <property type="entry name" value="HTHASNC"/>
</dbReference>
<keyword evidence="1" id="KW-0805">Transcription regulation</keyword>
<evidence type="ECO:0000313" key="5">
    <source>
        <dbReference type="EMBL" id="MDK3075831.1"/>
    </source>
</evidence>
<evidence type="ECO:0000256" key="2">
    <source>
        <dbReference type="ARBA" id="ARBA00023125"/>
    </source>
</evidence>
<keyword evidence="6" id="KW-1185">Reference proteome</keyword>
<dbReference type="SMART" id="SM00344">
    <property type="entry name" value="HTH_ASNC"/>
    <property type="match status" value="1"/>
</dbReference>
<dbReference type="RefSeq" id="WP_284487746.1">
    <property type="nucleotide sequence ID" value="NZ_JASNJE010000055.1"/>
</dbReference>
<dbReference type="PANTHER" id="PTHR30154">
    <property type="entry name" value="LEUCINE-RESPONSIVE REGULATORY PROTEIN"/>
    <property type="match status" value="1"/>
</dbReference>